<feature type="transmembrane region" description="Helical" evidence="1">
    <location>
        <begin position="115"/>
        <end position="131"/>
    </location>
</feature>
<protein>
    <submittedName>
        <fullName evidence="2">DoxX protein</fullName>
    </submittedName>
</protein>
<feature type="transmembrane region" description="Helical" evidence="1">
    <location>
        <begin position="56"/>
        <end position="82"/>
    </location>
</feature>
<sequence length="158" mass="17555">MKTIYPIAQLLLRCAIGIGFLLPVLDRTGAFGAPNEANVAWGNWANFAAYTHTLIPYVNLSMASFFGFVATVLEVMFGILLLAGYKIKYVAFGSFGLTLVFALSMLFFLHYRAPFSYSVFVVSFSSLMLAVQPSFPWSIDAYLAARTNEKTYHSKSIF</sequence>
<name>A0A1H7R862_OLID1</name>
<keyword evidence="3" id="KW-1185">Reference proteome</keyword>
<dbReference type="AlphaFoldDB" id="A0A1H7R862"/>
<evidence type="ECO:0000313" key="2">
    <source>
        <dbReference type="EMBL" id="SEL56145.1"/>
    </source>
</evidence>
<dbReference type="Proteomes" id="UP000199421">
    <property type="component" value="Unassembled WGS sequence"/>
</dbReference>
<dbReference type="EMBL" id="FOAF01000002">
    <property type="protein sequence ID" value="SEL56145.1"/>
    <property type="molecule type" value="Genomic_DNA"/>
</dbReference>
<dbReference type="STRING" id="407022.SAMN05661044_02873"/>
<reference evidence="3" key="1">
    <citation type="submission" date="2016-10" db="EMBL/GenBank/DDBJ databases">
        <authorList>
            <person name="Varghese N."/>
            <person name="Submissions S."/>
        </authorList>
    </citation>
    <scope>NUCLEOTIDE SEQUENCE [LARGE SCALE GENOMIC DNA]</scope>
    <source>
        <strain evidence="3">DSM 18733</strain>
    </source>
</reference>
<evidence type="ECO:0000313" key="3">
    <source>
        <dbReference type="Proteomes" id="UP000199421"/>
    </source>
</evidence>
<dbReference type="OrthoDB" id="676158at2"/>
<organism evidence="2 3">
    <name type="scientific">Olivibacter domesticus</name>
    <name type="common">Pseudosphingobacterium domesticum</name>
    <dbReference type="NCBI Taxonomy" id="407022"/>
    <lineage>
        <taxon>Bacteria</taxon>
        <taxon>Pseudomonadati</taxon>
        <taxon>Bacteroidota</taxon>
        <taxon>Sphingobacteriia</taxon>
        <taxon>Sphingobacteriales</taxon>
        <taxon>Sphingobacteriaceae</taxon>
        <taxon>Olivibacter</taxon>
    </lineage>
</organism>
<keyword evidence="1" id="KW-1133">Transmembrane helix</keyword>
<proteinExistence type="predicted"/>
<feature type="transmembrane region" description="Helical" evidence="1">
    <location>
        <begin position="89"/>
        <end position="109"/>
    </location>
</feature>
<gene>
    <name evidence="2" type="ORF">SAMN05661044_02873</name>
</gene>
<evidence type="ECO:0000256" key="1">
    <source>
        <dbReference type="SAM" id="Phobius"/>
    </source>
</evidence>
<accession>A0A1H7R862</accession>
<keyword evidence="1" id="KW-0812">Transmembrane</keyword>
<dbReference type="RefSeq" id="WP_093325535.1">
    <property type="nucleotide sequence ID" value="NZ_FOAF01000002.1"/>
</dbReference>
<keyword evidence="1" id="KW-0472">Membrane</keyword>